<feature type="region of interest" description="Disordered" evidence="2">
    <location>
        <begin position="171"/>
        <end position="235"/>
    </location>
</feature>
<feature type="compositionally biased region" description="Polar residues" evidence="2">
    <location>
        <begin position="173"/>
        <end position="190"/>
    </location>
</feature>
<dbReference type="PANTHER" id="PTHR21704">
    <property type="entry name" value="NIPPED-B-LIKE PROTEIN DELANGIN SCC2-RELATED"/>
    <property type="match status" value="1"/>
</dbReference>
<dbReference type="InterPro" id="IPR011989">
    <property type="entry name" value="ARM-like"/>
</dbReference>
<feature type="region of interest" description="Disordered" evidence="2">
    <location>
        <begin position="116"/>
        <end position="138"/>
    </location>
</feature>
<evidence type="ECO:0000313" key="5">
    <source>
        <dbReference type="Proteomes" id="UP000244855"/>
    </source>
</evidence>
<dbReference type="PANTHER" id="PTHR21704:SF18">
    <property type="entry name" value="NIPPED-B-LIKE PROTEIN"/>
    <property type="match status" value="1"/>
</dbReference>
<gene>
    <name evidence="4" type="ORF">DM02DRAFT_612134</name>
</gene>
<dbReference type="Proteomes" id="UP000244855">
    <property type="component" value="Unassembled WGS sequence"/>
</dbReference>
<feature type="compositionally biased region" description="Low complexity" evidence="2">
    <location>
        <begin position="209"/>
        <end position="222"/>
    </location>
</feature>
<dbReference type="GO" id="GO:0003682">
    <property type="term" value="F:chromatin binding"/>
    <property type="evidence" value="ECO:0007669"/>
    <property type="project" value="TreeGrafter"/>
</dbReference>
<sequence length="1833" mass="201973">MAAFDATTNNWHNGNGGGLPFRPPPTVDEALPYSPFTSVVPFSPDVIPYPVAEPPTPPTTLSQDQQSAAKKAVGILNSELSGPSSTAQHLEDTFRELRNLLGNPLDMTEFRFKTTSQLVTPPPDSPSGLANGNAPTKPATLSPFASMLLKQTDVHYQPAGVQPVAQMRIKSEPTVNSQQATPRSASQTPSRPVPPSSNRIPHIQNGVHQSSPVTPTSSVSSQAPRSGPAVVIKPLGPNSRREEYLRYDNLPVEKHSVEQKSEHESALAALMPQEREIAEQKIERLHKLTKRLHAQRENDHDSEDFEQLSCLDSDVTVMRPATLDRLYDRVMSVQATGCFSSVSVDAIKRIHVLCEPSITALDQSSLFNQMELEAWPSSIRIAESGLKACKLTLTTMLEGREDRRVTPEDLVIAVVDALKRVIQSCILPVLESRRTGENAELFNHASGLRDKLKLMILSCTSVLKGLAPLISKMSLTHNAVNPIEYLALALLVQQNSDSEKDSIFGLQKFEALRQAAMEVLTQVFAAHPNHQHSITTEILNNLEKLPDKGTNARQFKSVRDPPIMTVSALFMRFVQVASTNQHNQHKQRAGSPGEDESADDDESDYDSDAPSKKKKAKKSQSSGNTSARSLAQLLTSNAKAIAGRIASVLTERAMNVSKSGDKPFRNLLDMFVEDFCNVLGSPEWPAATVLLQQLLRCMIGILNSGSNKDMALTMMGSMGSGIIDFKLRLKRLRRELSISPSDLSSKLDQLTEDALEKGIDKKDLLGVNGPYRMVIESLPDYLKVDATQADPHLLSVQGCYVTFWLDDVAQHLQPKGDDGNSNDKGLSELQGRLETMFTDSKWLSREYKFQNVSEMQSRLAAGLITLHDAFCQYLDRIVNTMIHYTRENAATLKSKAIKNIAAFLDKDAQTIPQQLIMGVIGLLRDNSPLVRADAVALVAKCWEGNPAHERHYLSGILSLTTDPSNGPKKKAIDLLKKVYQITSSGDHKLSIVASLLLPSQDHEKAISDMSRQALEDIWLTPLTGNAKTDESVAKLKRVERASLLVQTVRRIQGQTAHLEAFEKLFATALTSQSANVANNVRICTDMVSDMVEGVISPDSLAAGCSQEHVLQTLSILARVYPKLFSASQLQLLKLYVKNPVTVDDLNILRPTVTIFRFVLPCIPNLQKDFADEVWGLLSKVISKLASWAGRGNPAGKETLRDVVHCSWMISPLATMGVHKMIQVVSSTVTQLQPLSSVSKEEAEQAKGKIVSYLILVGTFGKVCNFDDEYADVFRAAIAKKARAEVNAKKTTEERMKNLLKPGTIAPSILLLEAVRPFTKQMWEMIVRDHALSGMGEICQGSPALFRRKDVEATFKVVFKNDVVSLKRIALTQFHDFFIRAERRPNGDNDVPSSQQTPSSNLRLGTTFVAGDNQVTTNYLARTFLSEVVEIALKTEGELALLATNIITSVNRQGLVHPKECGAALIALGTSPNTQIAQAASIEHKKIHDAHESMFEKEYMAAVKMAFDYQREVYDDAHGMNASYKPKLLQAFSTVKGGNRKTLKKFLDNFCKQIDFDLAKLEDPEVGQTTLLYARFCLENLALFDVSKLEDVAIMTNSLENIVMKLTGPSVGIAIDTEMSKTTATHAPPPVVQESLPAQPAEAESALLPTAPVTSEPISAPDAQESPSGISEARLLQLTRACMILLMMWETRGFIRRAYNLHNQTGRIQHKDYQKPVSRNNFTSGKDLWERLDAIFNSTESSQTMIKRCHEFAELLEVDKDARLGDEEDEGENEAGYITPDEVGEENETNPNSGRGRKRKSSATSSNTPKKRGRPNGSKSGKRNSKTPDADGWD</sequence>
<dbReference type="Pfam" id="PF12830">
    <property type="entry name" value="Nipped-B_C"/>
    <property type="match status" value="1"/>
</dbReference>
<dbReference type="GO" id="GO:0034087">
    <property type="term" value="P:establishment of mitotic sister chromatid cohesion"/>
    <property type="evidence" value="ECO:0007669"/>
    <property type="project" value="TreeGrafter"/>
</dbReference>
<keyword evidence="1" id="KW-0539">Nucleus</keyword>
<accession>A0A2V1E2V2</accession>
<name>A0A2V1E2V2_9PLEO</name>
<evidence type="ECO:0000259" key="3">
    <source>
        <dbReference type="Pfam" id="PF12830"/>
    </source>
</evidence>
<dbReference type="GO" id="GO:1990414">
    <property type="term" value="P:replication-born double-strand break repair via sister chromatid exchange"/>
    <property type="evidence" value="ECO:0007669"/>
    <property type="project" value="TreeGrafter"/>
</dbReference>
<feature type="region of interest" description="Disordered" evidence="2">
    <location>
        <begin position="1623"/>
        <end position="1644"/>
    </location>
</feature>
<comment type="subcellular location">
    <subcellularLocation>
        <location evidence="1">Nucleus</location>
    </subcellularLocation>
</comment>
<dbReference type="GO" id="GO:0140588">
    <property type="term" value="P:chromatin looping"/>
    <property type="evidence" value="ECO:0007669"/>
    <property type="project" value="InterPro"/>
</dbReference>
<feature type="region of interest" description="Disordered" evidence="2">
    <location>
        <begin position="1760"/>
        <end position="1833"/>
    </location>
</feature>
<reference evidence="4 5" key="1">
    <citation type="journal article" date="2018" name="Sci. Rep.">
        <title>Comparative genomics provides insights into the lifestyle and reveals functional heterogeneity of dark septate endophytic fungi.</title>
        <authorList>
            <person name="Knapp D.G."/>
            <person name="Nemeth J.B."/>
            <person name="Barry K."/>
            <person name="Hainaut M."/>
            <person name="Henrissat B."/>
            <person name="Johnson J."/>
            <person name="Kuo A."/>
            <person name="Lim J.H.P."/>
            <person name="Lipzen A."/>
            <person name="Nolan M."/>
            <person name="Ohm R.A."/>
            <person name="Tamas L."/>
            <person name="Grigoriev I.V."/>
            <person name="Spatafora J.W."/>
            <person name="Nagy L.G."/>
            <person name="Kovacs G.M."/>
        </authorList>
    </citation>
    <scope>NUCLEOTIDE SEQUENCE [LARGE SCALE GENOMIC DNA]</scope>
    <source>
        <strain evidence="4 5">DSE2036</strain>
    </source>
</reference>
<protein>
    <recommendedName>
        <fullName evidence="1">Sister chromatid cohesion protein</fullName>
    </recommendedName>
</protein>
<evidence type="ECO:0000256" key="1">
    <source>
        <dbReference type="RuleBase" id="RU364107"/>
    </source>
</evidence>
<dbReference type="InterPro" id="IPR024986">
    <property type="entry name" value="Nipped-B_C"/>
</dbReference>
<feature type="region of interest" description="Disordered" evidence="2">
    <location>
        <begin position="1"/>
        <end position="26"/>
    </location>
</feature>
<dbReference type="InterPro" id="IPR016024">
    <property type="entry name" value="ARM-type_fold"/>
</dbReference>
<dbReference type="EMBL" id="KZ805330">
    <property type="protein sequence ID" value="PVI03510.1"/>
    <property type="molecule type" value="Genomic_DNA"/>
</dbReference>
<dbReference type="STRING" id="97972.A0A2V1E2V2"/>
<dbReference type="Gene3D" id="1.25.10.10">
    <property type="entry name" value="Leucine-rich Repeat Variant"/>
    <property type="match status" value="1"/>
</dbReference>
<feature type="domain" description="Sister chromatid cohesion C-terminal" evidence="3">
    <location>
        <begin position="1419"/>
        <end position="1601"/>
    </location>
</feature>
<keyword evidence="1" id="KW-0677">Repeat</keyword>
<dbReference type="GO" id="GO:0071169">
    <property type="term" value="P:establishment of protein localization to chromatin"/>
    <property type="evidence" value="ECO:0007669"/>
    <property type="project" value="TreeGrafter"/>
</dbReference>
<dbReference type="GO" id="GO:0090694">
    <property type="term" value="C:Scc2-Scc4 cohesin loading complex"/>
    <property type="evidence" value="ECO:0007669"/>
    <property type="project" value="TreeGrafter"/>
</dbReference>
<dbReference type="InterPro" id="IPR033031">
    <property type="entry name" value="Scc2/Nipped-B"/>
</dbReference>
<dbReference type="OrthoDB" id="418242at2759"/>
<dbReference type="GO" id="GO:0010468">
    <property type="term" value="P:regulation of gene expression"/>
    <property type="evidence" value="ECO:0007669"/>
    <property type="project" value="InterPro"/>
</dbReference>
<dbReference type="CDD" id="cd23958">
    <property type="entry name" value="SCC2"/>
    <property type="match status" value="1"/>
</dbReference>
<dbReference type="GO" id="GO:0061775">
    <property type="term" value="F:cohesin loader activity"/>
    <property type="evidence" value="ECO:0007669"/>
    <property type="project" value="InterPro"/>
</dbReference>
<feature type="compositionally biased region" description="Acidic residues" evidence="2">
    <location>
        <begin position="593"/>
        <end position="607"/>
    </location>
</feature>
<keyword evidence="5" id="KW-1185">Reference proteome</keyword>
<proteinExistence type="inferred from homology"/>
<dbReference type="SUPFAM" id="SSF48371">
    <property type="entry name" value="ARM repeat"/>
    <property type="match status" value="1"/>
</dbReference>
<keyword evidence="1" id="KW-0131">Cell cycle</keyword>
<comment type="similarity">
    <text evidence="1">Belongs to the SCC2/Nipped-B family.</text>
</comment>
<organism evidence="4 5">
    <name type="scientific">Periconia macrospinosa</name>
    <dbReference type="NCBI Taxonomy" id="97972"/>
    <lineage>
        <taxon>Eukaryota</taxon>
        <taxon>Fungi</taxon>
        <taxon>Dikarya</taxon>
        <taxon>Ascomycota</taxon>
        <taxon>Pezizomycotina</taxon>
        <taxon>Dothideomycetes</taxon>
        <taxon>Pleosporomycetidae</taxon>
        <taxon>Pleosporales</taxon>
        <taxon>Massarineae</taxon>
        <taxon>Periconiaceae</taxon>
        <taxon>Periconia</taxon>
    </lineage>
</organism>
<evidence type="ECO:0000256" key="2">
    <source>
        <dbReference type="SAM" id="MobiDB-lite"/>
    </source>
</evidence>
<feature type="region of interest" description="Disordered" evidence="2">
    <location>
        <begin position="580"/>
        <end position="627"/>
    </location>
</feature>
<evidence type="ECO:0000313" key="4">
    <source>
        <dbReference type="EMBL" id="PVI03510.1"/>
    </source>
</evidence>
<feature type="compositionally biased region" description="Basic residues" evidence="2">
    <location>
        <begin position="1808"/>
        <end position="1824"/>
    </location>
</feature>